<proteinExistence type="predicted"/>
<evidence type="ECO:0000313" key="3">
    <source>
        <dbReference type="Proteomes" id="UP001046870"/>
    </source>
</evidence>
<dbReference type="AlphaFoldDB" id="A0A9D3PH62"/>
<accession>A0A9D3PH62</accession>
<evidence type="ECO:0000256" key="1">
    <source>
        <dbReference type="SAM" id="MobiDB-lite"/>
    </source>
</evidence>
<feature type="compositionally biased region" description="Gly residues" evidence="1">
    <location>
        <begin position="1"/>
        <end position="11"/>
    </location>
</feature>
<name>A0A9D3PH62_MEGAT</name>
<dbReference type="Proteomes" id="UP001046870">
    <property type="component" value="Chromosome 22"/>
</dbReference>
<feature type="compositionally biased region" description="Basic and acidic residues" evidence="1">
    <location>
        <begin position="33"/>
        <end position="47"/>
    </location>
</feature>
<feature type="region of interest" description="Disordered" evidence="1">
    <location>
        <begin position="1"/>
        <end position="59"/>
    </location>
</feature>
<gene>
    <name evidence="2" type="ORF">MATL_G00243730</name>
</gene>
<reference evidence="2" key="1">
    <citation type="submission" date="2021-01" db="EMBL/GenBank/DDBJ databases">
        <authorList>
            <person name="Zahm M."/>
            <person name="Roques C."/>
            <person name="Cabau C."/>
            <person name="Klopp C."/>
            <person name="Donnadieu C."/>
            <person name="Jouanno E."/>
            <person name="Lampietro C."/>
            <person name="Louis A."/>
            <person name="Herpin A."/>
            <person name="Echchiki A."/>
            <person name="Berthelot C."/>
            <person name="Parey E."/>
            <person name="Roest-Crollius H."/>
            <person name="Braasch I."/>
            <person name="Postlethwait J."/>
            <person name="Bobe J."/>
            <person name="Montfort J."/>
            <person name="Bouchez O."/>
            <person name="Begum T."/>
            <person name="Mejri S."/>
            <person name="Adams A."/>
            <person name="Chen W.-J."/>
            <person name="Guiguen Y."/>
        </authorList>
    </citation>
    <scope>NUCLEOTIDE SEQUENCE</scope>
    <source>
        <strain evidence="2">YG-15Mar2019-1</strain>
        <tissue evidence="2">Brain</tissue>
    </source>
</reference>
<protein>
    <submittedName>
        <fullName evidence="2">Uncharacterized protein</fullName>
    </submittedName>
</protein>
<evidence type="ECO:0000313" key="2">
    <source>
        <dbReference type="EMBL" id="KAG7457178.1"/>
    </source>
</evidence>
<sequence length="86" mass="8957">MPAEQGAGGQLAGRAGANQGGTGRASAATARCMRRETSFGEGLKCESGEPSPLRTGSDRDCRGGILQDWRMRFPLTRNALAGAFVT</sequence>
<keyword evidence="3" id="KW-1185">Reference proteome</keyword>
<organism evidence="2 3">
    <name type="scientific">Megalops atlanticus</name>
    <name type="common">Tarpon</name>
    <name type="synonym">Clupea gigantea</name>
    <dbReference type="NCBI Taxonomy" id="7932"/>
    <lineage>
        <taxon>Eukaryota</taxon>
        <taxon>Metazoa</taxon>
        <taxon>Chordata</taxon>
        <taxon>Craniata</taxon>
        <taxon>Vertebrata</taxon>
        <taxon>Euteleostomi</taxon>
        <taxon>Actinopterygii</taxon>
        <taxon>Neopterygii</taxon>
        <taxon>Teleostei</taxon>
        <taxon>Elopiformes</taxon>
        <taxon>Megalopidae</taxon>
        <taxon>Megalops</taxon>
    </lineage>
</organism>
<comment type="caution">
    <text evidence="2">The sequence shown here is derived from an EMBL/GenBank/DDBJ whole genome shotgun (WGS) entry which is preliminary data.</text>
</comment>
<dbReference type="EMBL" id="JAFDVH010000022">
    <property type="protein sequence ID" value="KAG7457178.1"/>
    <property type="molecule type" value="Genomic_DNA"/>
</dbReference>